<comment type="caution">
    <text evidence="2">The sequence shown here is derived from an EMBL/GenBank/DDBJ whole genome shotgun (WGS) entry which is preliminary data.</text>
</comment>
<sequence length="76" mass="7676">MTLGDGRHRIHHPPRTAGTHLTPSGRPGGRPPGQTPGTAGSVDPGPCGTARRAAGRSAGPTTLEDAFFGHLLGLFG</sequence>
<dbReference type="EMBL" id="JAVRFF010000086">
    <property type="protein sequence ID" value="MDT0478003.1"/>
    <property type="molecule type" value="Genomic_DNA"/>
</dbReference>
<evidence type="ECO:0000313" key="3">
    <source>
        <dbReference type="Proteomes" id="UP001180489"/>
    </source>
</evidence>
<protein>
    <submittedName>
        <fullName evidence="2">Uncharacterized protein</fullName>
    </submittedName>
</protein>
<dbReference type="RefSeq" id="WP_311637968.1">
    <property type="nucleotide sequence ID" value="NZ_JAVRFF010000086.1"/>
</dbReference>
<evidence type="ECO:0000313" key="2">
    <source>
        <dbReference type="EMBL" id="MDT0478003.1"/>
    </source>
</evidence>
<gene>
    <name evidence="2" type="ORF">RM863_38385</name>
</gene>
<feature type="region of interest" description="Disordered" evidence="1">
    <location>
        <begin position="1"/>
        <end position="61"/>
    </location>
</feature>
<dbReference type="Proteomes" id="UP001180489">
    <property type="component" value="Unassembled WGS sequence"/>
</dbReference>
<feature type="compositionally biased region" description="Low complexity" evidence="1">
    <location>
        <begin position="48"/>
        <end position="61"/>
    </location>
</feature>
<keyword evidence="3" id="KW-1185">Reference proteome</keyword>
<evidence type="ECO:0000256" key="1">
    <source>
        <dbReference type="SAM" id="MobiDB-lite"/>
    </source>
</evidence>
<accession>A0ABU2UXZ4</accession>
<reference evidence="2" key="1">
    <citation type="submission" date="2024-05" db="EMBL/GenBank/DDBJ databases">
        <title>30 novel species of actinomycetes from the DSMZ collection.</title>
        <authorList>
            <person name="Nouioui I."/>
        </authorList>
    </citation>
    <scope>NUCLEOTIDE SEQUENCE</scope>
    <source>
        <strain evidence="2">DSM 41014</strain>
    </source>
</reference>
<organism evidence="2 3">
    <name type="scientific">Streptomyces hintoniae</name>
    <dbReference type="NCBI Taxonomy" id="3075521"/>
    <lineage>
        <taxon>Bacteria</taxon>
        <taxon>Bacillati</taxon>
        <taxon>Actinomycetota</taxon>
        <taxon>Actinomycetes</taxon>
        <taxon>Kitasatosporales</taxon>
        <taxon>Streptomycetaceae</taxon>
        <taxon>Streptomyces</taxon>
    </lineage>
</organism>
<proteinExistence type="predicted"/>
<name>A0ABU2UXZ4_9ACTN</name>